<proteinExistence type="predicted"/>
<name>A0ABP7IA51_9ACTN</name>
<keyword evidence="3" id="KW-1185">Reference proteome</keyword>
<feature type="region of interest" description="Disordered" evidence="1">
    <location>
        <begin position="135"/>
        <end position="162"/>
    </location>
</feature>
<sequence length="162" mass="17534">MVLGPLRRTTGYLEWKPVHFDLLRRALPIDIPGLALWQGDSVLTDVSQIMSRFEAAAIDAVERIGPVGLRRLAELIGRDMPRSWILRSVPTTDYQEAAESITDALRELDDFSAEAAAAYLRGVAAGYECHPDSVTAESVRSGPSTHAVPQEADSGAASGLVF</sequence>
<organism evidence="2 3">
    <name type="scientific">Sphaerisporangium flaviroseum</name>
    <dbReference type="NCBI Taxonomy" id="509199"/>
    <lineage>
        <taxon>Bacteria</taxon>
        <taxon>Bacillati</taxon>
        <taxon>Actinomycetota</taxon>
        <taxon>Actinomycetes</taxon>
        <taxon>Streptosporangiales</taxon>
        <taxon>Streptosporangiaceae</taxon>
        <taxon>Sphaerisporangium</taxon>
    </lineage>
</organism>
<reference evidence="3" key="1">
    <citation type="journal article" date="2019" name="Int. J. Syst. Evol. Microbiol.">
        <title>The Global Catalogue of Microorganisms (GCM) 10K type strain sequencing project: providing services to taxonomists for standard genome sequencing and annotation.</title>
        <authorList>
            <consortium name="The Broad Institute Genomics Platform"/>
            <consortium name="The Broad Institute Genome Sequencing Center for Infectious Disease"/>
            <person name="Wu L."/>
            <person name="Ma J."/>
        </authorList>
    </citation>
    <scope>NUCLEOTIDE SEQUENCE [LARGE SCALE GENOMIC DNA]</scope>
    <source>
        <strain evidence="3">JCM 16908</strain>
    </source>
</reference>
<feature type="compositionally biased region" description="Polar residues" evidence="1">
    <location>
        <begin position="135"/>
        <end position="144"/>
    </location>
</feature>
<evidence type="ECO:0000313" key="2">
    <source>
        <dbReference type="EMBL" id="GAA3813392.1"/>
    </source>
</evidence>
<evidence type="ECO:0000256" key="1">
    <source>
        <dbReference type="SAM" id="MobiDB-lite"/>
    </source>
</evidence>
<protein>
    <submittedName>
        <fullName evidence="2">Uncharacterized protein</fullName>
    </submittedName>
</protein>
<accession>A0ABP7IA51</accession>
<gene>
    <name evidence="2" type="ORF">GCM10022226_37650</name>
</gene>
<dbReference type="EMBL" id="BAAAZR010000008">
    <property type="protein sequence ID" value="GAA3813392.1"/>
    <property type="molecule type" value="Genomic_DNA"/>
</dbReference>
<evidence type="ECO:0000313" key="3">
    <source>
        <dbReference type="Proteomes" id="UP001500888"/>
    </source>
</evidence>
<comment type="caution">
    <text evidence="2">The sequence shown here is derived from an EMBL/GenBank/DDBJ whole genome shotgun (WGS) entry which is preliminary data.</text>
</comment>
<dbReference type="Proteomes" id="UP001500888">
    <property type="component" value="Unassembled WGS sequence"/>
</dbReference>